<evidence type="ECO:0000313" key="2">
    <source>
        <dbReference type="EMBL" id="GKY87708.1"/>
    </source>
</evidence>
<dbReference type="SUPFAM" id="SSF55781">
    <property type="entry name" value="GAF domain-like"/>
    <property type="match status" value="1"/>
</dbReference>
<gene>
    <name evidence="2" type="ORF">STA1M1_15770</name>
</gene>
<organism evidence="2 3">
    <name type="scientific">Sinisalibacter aestuarii</name>
    <dbReference type="NCBI Taxonomy" id="2949426"/>
    <lineage>
        <taxon>Bacteria</taxon>
        <taxon>Pseudomonadati</taxon>
        <taxon>Pseudomonadota</taxon>
        <taxon>Alphaproteobacteria</taxon>
        <taxon>Rhodobacterales</taxon>
        <taxon>Roseobacteraceae</taxon>
        <taxon>Sinisalibacter</taxon>
    </lineage>
</organism>
<keyword evidence="3" id="KW-1185">Reference proteome</keyword>
<feature type="domain" description="GAF" evidence="1">
    <location>
        <begin position="36"/>
        <end position="146"/>
    </location>
</feature>
<proteinExistence type="predicted"/>
<dbReference type="Pfam" id="PF13185">
    <property type="entry name" value="GAF_2"/>
    <property type="match status" value="1"/>
</dbReference>
<dbReference type="InterPro" id="IPR003018">
    <property type="entry name" value="GAF"/>
</dbReference>
<evidence type="ECO:0000313" key="3">
    <source>
        <dbReference type="Proteomes" id="UP001144205"/>
    </source>
</evidence>
<dbReference type="EMBL" id="BROH01000003">
    <property type="protein sequence ID" value="GKY87708.1"/>
    <property type="molecule type" value="Genomic_DNA"/>
</dbReference>
<dbReference type="InterPro" id="IPR029016">
    <property type="entry name" value="GAF-like_dom_sf"/>
</dbReference>
<accession>A0ABQ5LSW6</accession>
<protein>
    <recommendedName>
        <fullName evidence="1">GAF domain-containing protein</fullName>
    </recommendedName>
</protein>
<dbReference type="Proteomes" id="UP001144205">
    <property type="component" value="Unassembled WGS sequence"/>
</dbReference>
<name>A0ABQ5LSW6_9RHOB</name>
<comment type="caution">
    <text evidence="2">The sequence shown here is derived from an EMBL/GenBank/DDBJ whole genome shotgun (WGS) entry which is preliminary data.</text>
</comment>
<dbReference type="Gene3D" id="3.30.450.40">
    <property type="match status" value="1"/>
</dbReference>
<evidence type="ECO:0000259" key="1">
    <source>
        <dbReference type="Pfam" id="PF13185"/>
    </source>
</evidence>
<dbReference type="RefSeq" id="WP_281841685.1">
    <property type="nucleotide sequence ID" value="NZ_BROH01000003.1"/>
</dbReference>
<sequence length="170" mass="17606">MTDTAQSLAAALSQAATALATPGAEPGAVIAPVAEHLIRAFDLGLVTVTHRDPSDGSFLRLYSSMPGAYEAQGRKPANETEWSRQVIDEQKSFVANDYEGLAQVMFDHEKIRSLGLESILNIPIVVAGDVVGTLNCLGPAGHFSDEVVAGCTGACLPVAAALMIESGAPG</sequence>
<reference evidence="2" key="1">
    <citation type="journal article" date="2023" name="Int. J. Syst. Evol. Microbiol.">
        <title>Sinisalibacter aestuarii sp. nov., isolated from estuarine sediment of the Arakawa River.</title>
        <authorList>
            <person name="Arafat S.T."/>
            <person name="Hirano S."/>
            <person name="Sato A."/>
            <person name="Takeuchi K."/>
            <person name="Yasuda T."/>
            <person name="Terahara T."/>
            <person name="Hamada M."/>
            <person name="Kobayashi T."/>
        </authorList>
    </citation>
    <scope>NUCLEOTIDE SEQUENCE</scope>
    <source>
        <strain evidence="2">B-399</strain>
    </source>
</reference>